<accession>A0ABU2BQZ0</accession>
<proteinExistence type="predicted"/>
<dbReference type="RefSeq" id="WP_310297504.1">
    <property type="nucleotide sequence ID" value="NZ_BAAAPS010000011.1"/>
</dbReference>
<protein>
    <submittedName>
        <fullName evidence="2">Uncharacterized protein</fullName>
    </submittedName>
</protein>
<evidence type="ECO:0000313" key="3">
    <source>
        <dbReference type="Proteomes" id="UP001183648"/>
    </source>
</evidence>
<dbReference type="EMBL" id="JAVDYG010000001">
    <property type="protein sequence ID" value="MDR7360681.1"/>
    <property type="molecule type" value="Genomic_DNA"/>
</dbReference>
<gene>
    <name evidence="2" type="ORF">J2S63_000234</name>
</gene>
<evidence type="ECO:0000256" key="1">
    <source>
        <dbReference type="SAM" id="MobiDB-lite"/>
    </source>
</evidence>
<reference evidence="2 3" key="1">
    <citation type="submission" date="2023-07" db="EMBL/GenBank/DDBJ databases">
        <title>Sequencing the genomes of 1000 actinobacteria strains.</title>
        <authorList>
            <person name="Klenk H.-P."/>
        </authorList>
    </citation>
    <scope>NUCLEOTIDE SEQUENCE [LARGE SCALE GENOMIC DNA]</scope>
    <source>
        <strain evidence="2 3">DSM 19426</strain>
    </source>
</reference>
<organism evidence="2 3">
    <name type="scientific">Nocardioides marmoribigeumensis</name>
    <dbReference type="NCBI Taxonomy" id="433649"/>
    <lineage>
        <taxon>Bacteria</taxon>
        <taxon>Bacillati</taxon>
        <taxon>Actinomycetota</taxon>
        <taxon>Actinomycetes</taxon>
        <taxon>Propionibacteriales</taxon>
        <taxon>Nocardioidaceae</taxon>
        <taxon>Nocardioides</taxon>
    </lineage>
</organism>
<keyword evidence="3" id="KW-1185">Reference proteome</keyword>
<evidence type="ECO:0000313" key="2">
    <source>
        <dbReference type="EMBL" id="MDR7360681.1"/>
    </source>
</evidence>
<comment type="caution">
    <text evidence="2">The sequence shown here is derived from an EMBL/GenBank/DDBJ whole genome shotgun (WGS) entry which is preliminary data.</text>
</comment>
<sequence>MDLRFPDAAPGAALYESVYAVLSPPEGDRALWVRTTVRKLPDEEPTGAVWVTWTSPDGVRAAKVGALPVQPGGHGIDVEDATQGPSGSSGRVDLPSLAARWDLRFTSDETLMRHLRPSWLYGAPLPRTKSTSPLPDLRVEGTLEVDGEPVDLTGWTGMLGHNWGTEHAARWIWLRAAGLGDDGRGWLDAVLARVRVGPVLTPWTGFGTLSLDGHRHALGGLGSRRTDVVLRPDGADVTLAGHGVRLTAAAGVDLRRTVGWRYADPGGGGHEVANCSVATVSLDLGGRTLTARSGVLEVGGDEIAFDVALQPFAD</sequence>
<dbReference type="SUPFAM" id="SSF159245">
    <property type="entry name" value="AttH-like"/>
    <property type="match status" value="1"/>
</dbReference>
<dbReference type="Proteomes" id="UP001183648">
    <property type="component" value="Unassembled WGS sequence"/>
</dbReference>
<feature type="region of interest" description="Disordered" evidence="1">
    <location>
        <begin position="70"/>
        <end position="91"/>
    </location>
</feature>
<name>A0ABU2BQZ0_9ACTN</name>